<feature type="transmembrane region" description="Helical" evidence="2">
    <location>
        <begin position="245"/>
        <end position="268"/>
    </location>
</feature>
<dbReference type="STRING" id="914234.M2QXT3"/>
<feature type="signal peptide" evidence="3">
    <location>
        <begin position="1"/>
        <end position="26"/>
    </location>
</feature>
<dbReference type="Proteomes" id="UP000016930">
    <property type="component" value="Unassembled WGS sequence"/>
</dbReference>
<protein>
    <submittedName>
        <fullName evidence="4">Uncharacterized protein</fullName>
    </submittedName>
</protein>
<evidence type="ECO:0000313" key="5">
    <source>
        <dbReference type="Proteomes" id="UP000016930"/>
    </source>
</evidence>
<accession>M2QXT3</accession>
<keyword evidence="2" id="KW-0812">Transmembrane</keyword>
<feature type="compositionally biased region" description="Low complexity" evidence="1">
    <location>
        <begin position="383"/>
        <end position="393"/>
    </location>
</feature>
<evidence type="ECO:0000256" key="2">
    <source>
        <dbReference type="SAM" id="Phobius"/>
    </source>
</evidence>
<dbReference type="AlphaFoldDB" id="M2QXT3"/>
<reference evidence="4 5" key="1">
    <citation type="journal article" date="2012" name="Proc. Natl. Acad. Sci. U.S.A.">
        <title>Comparative genomics of Ceriporiopsis subvermispora and Phanerochaete chrysosporium provide insight into selective ligninolysis.</title>
        <authorList>
            <person name="Fernandez-Fueyo E."/>
            <person name="Ruiz-Duenas F.J."/>
            <person name="Ferreira P."/>
            <person name="Floudas D."/>
            <person name="Hibbett D.S."/>
            <person name="Canessa P."/>
            <person name="Larrondo L.F."/>
            <person name="James T.Y."/>
            <person name="Seelenfreund D."/>
            <person name="Lobos S."/>
            <person name="Polanco R."/>
            <person name="Tello M."/>
            <person name="Honda Y."/>
            <person name="Watanabe T."/>
            <person name="Watanabe T."/>
            <person name="Ryu J.S."/>
            <person name="Kubicek C.P."/>
            <person name="Schmoll M."/>
            <person name="Gaskell J."/>
            <person name="Hammel K.E."/>
            <person name="St John F.J."/>
            <person name="Vanden Wymelenberg A."/>
            <person name="Sabat G."/>
            <person name="Splinter BonDurant S."/>
            <person name="Syed K."/>
            <person name="Yadav J.S."/>
            <person name="Doddapaneni H."/>
            <person name="Subramanian V."/>
            <person name="Lavin J.L."/>
            <person name="Oguiza J.A."/>
            <person name="Perez G."/>
            <person name="Pisabarro A.G."/>
            <person name="Ramirez L."/>
            <person name="Santoyo F."/>
            <person name="Master E."/>
            <person name="Coutinho P.M."/>
            <person name="Henrissat B."/>
            <person name="Lombard V."/>
            <person name="Magnuson J.K."/>
            <person name="Kuees U."/>
            <person name="Hori C."/>
            <person name="Igarashi K."/>
            <person name="Samejima M."/>
            <person name="Held B.W."/>
            <person name="Barry K.W."/>
            <person name="LaButti K.M."/>
            <person name="Lapidus A."/>
            <person name="Lindquist E.A."/>
            <person name="Lucas S.M."/>
            <person name="Riley R."/>
            <person name="Salamov A.A."/>
            <person name="Hoffmeister D."/>
            <person name="Schwenk D."/>
            <person name="Hadar Y."/>
            <person name="Yarden O."/>
            <person name="de Vries R.P."/>
            <person name="Wiebenga A."/>
            <person name="Stenlid J."/>
            <person name="Eastwood D."/>
            <person name="Grigoriev I.V."/>
            <person name="Berka R.M."/>
            <person name="Blanchette R.A."/>
            <person name="Kersten P."/>
            <person name="Martinez A.T."/>
            <person name="Vicuna R."/>
            <person name="Cullen D."/>
        </authorList>
    </citation>
    <scope>NUCLEOTIDE SEQUENCE [LARGE SCALE GENOMIC DNA]</scope>
    <source>
        <strain evidence="4 5">B</strain>
    </source>
</reference>
<evidence type="ECO:0000256" key="3">
    <source>
        <dbReference type="SAM" id="SignalP"/>
    </source>
</evidence>
<organism evidence="4 5">
    <name type="scientific">Ceriporiopsis subvermispora (strain B)</name>
    <name type="common">White-rot fungus</name>
    <name type="synonym">Gelatoporia subvermispora</name>
    <dbReference type="NCBI Taxonomy" id="914234"/>
    <lineage>
        <taxon>Eukaryota</taxon>
        <taxon>Fungi</taxon>
        <taxon>Dikarya</taxon>
        <taxon>Basidiomycota</taxon>
        <taxon>Agaricomycotina</taxon>
        <taxon>Agaricomycetes</taxon>
        <taxon>Polyporales</taxon>
        <taxon>Gelatoporiaceae</taxon>
        <taxon>Gelatoporia</taxon>
    </lineage>
</organism>
<gene>
    <name evidence="4" type="ORF">CERSUDRAFT_119912</name>
</gene>
<keyword evidence="2" id="KW-1133">Transmembrane helix</keyword>
<evidence type="ECO:0000313" key="4">
    <source>
        <dbReference type="EMBL" id="EMD31346.1"/>
    </source>
</evidence>
<feature type="compositionally biased region" description="Low complexity" evidence="1">
    <location>
        <begin position="181"/>
        <end position="194"/>
    </location>
</feature>
<dbReference type="EMBL" id="KB445820">
    <property type="protein sequence ID" value="EMD31346.1"/>
    <property type="molecule type" value="Genomic_DNA"/>
</dbReference>
<feature type="region of interest" description="Disordered" evidence="1">
    <location>
        <begin position="369"/>
        <end position="393"/>
    </location>
</feature>
<feature type="region of interest" description="Disordered" evidence="1">
    <location>
        <begin position="162"/>
        <end position="241"/>
    </location>
</feature>
<sequence length="393" mass="40564">MQRLQGSSALLLGALTLIAHVSKTRAQTTNATCLDGFSWMFNERNQSPCQVSAYLIAPCLDDPSDAFVDSLPPGFHYVTPQGASVNPCDCNTVIYSTMQACAACQSRPVQPWSTWETNCTGPGIQEYPEQFSSGTSVPAWAYLDVVEEDSFDVNTAQQVASEGIPDATSGNLTGISSTGLPSSTTNPFSSNSGSQTTNPLFPQTSGSQTTGDLTPTNPADNGNPNSNSDNNGLSSSSKKSSNTGAIVGGVVGGVVGAALLGLGAFLLVRHNRTRSANRPARGGPMDLDAAPAAATAYGALHTPPEMHQPYSPGSPSAAVETTPMMREAYVPSEGITPSMPKIYDPDDPSTFPSAGPGMSYAANPTVYSGASANTGYHPGGSYGPSNYSGAPEL</sequence>
<keyword evidence="5" id="KW-1185">Reference proteome</keyword>
<feature type="compositionally biased region" description="Polar residues" evidence="1">
    <location>
        <begin position="168"/>
        <end position="180"/>
    </location>
</feature>
<name>M2QXT3_CERS8</name>
<feature type="compositionally biased region" description="Low complexity" evidence="1">
    <location>
        <begin position="217"/>
        <end position="241"/>
    </location>
</feature>
<proteinExistence type="predicted"/>
<evidence type="ECO:0000256" key="1">
    <source>
        <dbReference type="SAM" id="MobiDB-lite"/>
    </source>
</evidence>
<keyword evidence="2" id="KW-0472">Membrane</keyword>
<dbReference type="OrthoDB" id="2754894at2759"/>
<dbReference type="HOGENOM" id="CLU_053888_0_0_1"/>
<feature type="compositionally biased region" description="Polar residues" evidence="1">
    <location>
        <begin position="195"/>
        <end position="216"/>
    </location>
</feature>
<keyword evidence="3" id="KW-0732">Signal</keyword>
<feature type="chain" id="PRO_5004023528" evidence="3">
    <location>
        <begin position="27"/>
        <end position="393"/>
    </location>
</feature>